<proteinExistence type="predicted"/>
<name>A0A481TQ10_HHV2</name>
<reference evidence="2" key="1">
    <citation type="submission" date="2018-08" db="EMBL/GenBank/DDBJ databases">
        <title>HSV2 whole genome sequences from clinical isolates.</title>
        <authorList>
            <person name="Roychoudhury P."/>
            <person name="Greninger A.L."/>
            <person name="Jerome K.R."/>
            <person name="Johnston C."/>
            <person name="Wald A."/>
            <person name="Xie H."/>
        </authorList>
    </citation>
    <scope>NUCLEOTIDE SEQUENCE</scope>
    <source>
        <strain evidence="2">2010-8179</strain>
    </source>
</reference>
<organismHost>
    <name type="scientific">Homo sapiens</name>
    <name type="common">Human</name>
    <dbReference type="NCBI Taxonomy" id="9606"/>
</organismHost>
<evidence type="ECO:0000256" key="1">
    <source>
        <dbReference type="SAM" id="MobiDB-lite"/>
    </source>
</evidence>
<organism evidence="2">
    <name type="scientific">Human herpesvirus 2</name>
    <name type="common">HHV-2</name>
    <name type="synonym">Human herpes simplex virus 2</name>
    <dbReference type="NCBI Taxonomy" id="10310"/>
    <lineage>
        <taxon>Viruses</taxon>
        <taxon>Duplodnaviria</taxon>
        <taxon>Heunggongvirae</taxon>
        <taxon>Peploviricota</taxon>
        <taxon>Herviviricetes</taxon>
        <taxon>Herpesvirales</taxon>
        <taxon>Orthoherpesviridae</taxon>
        <taxon>Alphaherpesvirinae</taxon>
        <taxon>Simplexvirus</taxon>
        <taxon>Simplexvirus humanalpha2</taxon>
    </lineage>
</organism>
<feature type="region of interest" description="Disordered" evidence="1">
    <location>
        <begin position="43"/>
        <end position="114"/>
    </location>
</feature>
<sequence length="114" mass="12551">MTVPAGVMASINRSWSWAARMLYACSTCSRMSYTWKTVTVGSNPLGAWSAPPHRRKRRGQKPSGPTRRTSRSSPPQYTLGARRRRPSWTPVRCSAGASSSSERGAINRNSSHSL</sequence>
<dbReference type="EMBL" id="MH790635">
    <property type="protein sequence ID" value="QBH82943.1"/>
    <property type="molecule type" value="Genomic_DNA"/>
</dbReference>
<protein>
    <submittedName>
        <fullName evidence="2">Uncharacterized protein</fullName>
    </submittedName>
</protein>
<evidence type="ECO:0000313" key="2">
    <source>
        <dbReference type="EMBL" id="QBH82943.1"/>
    </source>
</evidence>
<accession>A0A481TQ10</accession>
<feature type="compositionally biased region" description="Low complexity" evidence="1">
    <location>
        <begin position="62"/>
        <end position="75"/>
    </location>
</feature>